<proteinExistence type="predicted"/>
<comment type="caution">
    <text evidence="1">The sequence shown here is derived from an EMBL/GenBank/DDBJ whole genome shotgun (WGS) entry which is preliminary data.</text>
</comment>
<dbReference type="Proteomes" id="UP000183569">
    <property type="component" value="Unassembled WGS sequence"/>
</dbReference>
<evidence type="ECO:0000313" key="1">
    <source>
        <dbReference type="EMBL" id="SCX62395.1"/>
    </source>
</evidence>
<organism evidence="1 2">
    <name type="scientific">Kosakonia sacchari</name>
    <dbReference type="NCBI Taxonomy" id="1158459"/>
    <lineage>
        <taxon>Bacteria</taxon>
        <taxon>Pseudomonadati</taxon>
        <taxon>Pseudomonadota</taxon>
        <taxon>Gammaproteobacteria</taxon>
        <taxon>Enterobacterales</taxon>
        <taxon>Enterobacteriaceae</taxon>
        <taxon>Kosakonia</taxon>
    </lineage>
</organism>
<gene>
    <name evidence="1" type="ORF">SAMN02927897_04303</name>
</gene>
<name>A0A1G4Z9Q2_9ENTR</name>
<protein>
    <submittedName>
        <fullName evidence="1">Uncharacterized protein</fullName>
    </submittedName>
</protein>
<accession>A0A1G4Z9Q2</accession>
<evidence type="ECO:0000313" key="2">
    <source>
        <dbReference type="Proteomes" id="UP000183569"/>
    </source>
</evidence>
<dbReference type="AlphaFoldDB" id="A0A1G4Z9Q2"/>
<sequence>MMKVRGLGALRWLIKMILTFRMYFSGIHFDYFGTALNIHTILHESSHFSGMQRTGKYLKIYGDEGSRDFFYTLFNQNNYNDMQNYIRNGIRNTESDLKKLDANAINEKFGVKLNRVNIALHNADTLGLVALNLGHSKMKRLSGFDENEKVGKFRKNANKNMHKKYL</sequence>
<dbReference type="GeneID" id="23843986"/>
<dbReference type="RefSeq" id="WP_139164785.1">
    <property type="nucleotide sequence ID" value="NZ_FMUI01000019.1"/>
</dbReference>
<reference evidence="1 2" key="1">
    <citation type="submission" date="2016-10" db="EMBL/GenBank/DDBJ databases">
        <authorList>
            <person name="Varghese N."/>
            <person name="Submissions S."/>
        </authorList>
    </citation>
    <scope>NUCLEOTIDE SEQUENCE [LARGE SCALE GENOMIC DNA]</scope>
    <source>
        <strain evidence="1 2">CGMCC 1.12102</strain>
    </source>
</reference>
<dbReference type="EMBL" id="FMUI01000019">
    <property type="protein sequence ID" value="SCX62395.1"/>
    <property type="molecule type" value="Genomic_DNA"/>
</dbReference>